<keyword evidence="8" id="KW-1185">Reference proteome</keyword>
<dbReference type="SUPFAM" id="SSF47741">
    <property type="entry name" value="CO dehydrogenase ISP C-domain like"/>
    <property type="match status" value="1"/>
</dbReference>
<dbReference type="InterPro" id="IPR051452">
    <property type="entry name" value="Diverse_Oxidoreductases"/>
</dbReference>
<keyword evidence="4" id="KW-0408">Iron</keyword>
<dbReference type="EC" id="1.2.99.2" evidence="7"/>
<sequence length="160" mass="17392">MTRITLTLNDEKRIADVDADTRLIDMLRDEFRLVSVREGCGAGECGVCTVLLDEMAVCSCLVPAIQADGHKITTIEGLEKDGELDVLQQAFIDCDATQCGFCTPGMILSTKALLLQNACPSREEIKRTLAGNVCRCTGYIPILNAVETAARRIAARGEKR</sequence>
<name>A0AB94IYE5_9BACT</name>
<dbReference type="InterPro" id="IPR001041">
    <property type="entry name" value="2Fe-2S_ferredoxin-type"/>
</dbReference>
<dbReference type="PROSITE" id="PS00197">
    <property type="entry name" value="2FE2S_FER_1"/>
    <property type="match status" value="1"/>
</dbReference>
<dbReference type="Proteomes" id="UP000008957">
    <property type="component" value="Chromosome"/>
</dbReference>
<evidence type="ECO:0000259" key="6">
    <source>
        <dbReference type="PROSITE" id="PS51085"/>
    </source>
</evidence>
<dbReference type="GO" id="GO:0046872">
    <property type="term" value="F:metal ion binding"/>
    <property type="evidence" value="ECO:0007669"/>
    <property type="project" value="UniProtKB-KW"/>
</dbReference>
<dbReference type="SUPFAM" id="SSF54292">
    <property type="entry name" value="2Fe-2S ferredoxin-like"/>
    <property type="match status" value="1"/>
</dbReference>
<dbReference type="Gene3D" id="1.10.150.120">
    <property type="entry name" value="[2Fe-2S]-binding domain"/>
    <property type="match status" value="1"/>
</dbReference>
<evidence type="ECO:0000256" key="4">
    <source>
        <dbReference type="ARBA" id="ARBA00023004"/>
    </source>
</evidence>
<protein>
    <submittedName>
        <fullName evidence="7">Aerobic-type carbon monoxide dehydrogenase, small subunit CoxS/CutS homologs</fullName>
        <ecNumber evidence="7">1.2.99.2</ecNumber>
    </submittedName>
</protein>
<dbReference type="Gene3D" id="3.10.20.30">
    <property type="match status" value="1"/>
</dbReference>
<dbReference type="RefSeq" id="WP_015557000.1">
    <property type="nucleotide sequence ID" value="NC_021038.1"/>
</dbReference>
<dbReference type="InterPro" id="IPR036884">
    <property type="entry name" value="2Fe-2S-bd_dom_sf"/>
</dbReference>
<evidence type="ECO:0000256" key="2">
    <source>
        <dbReference type="ARBA" id="ARBA00022723"/>
    </source>
</evidence>
<accession>A0AB94IYE5</accession>
<dbReference type="InterPro" id="IPR006058">
    <property type="entry name" value="2Fe2S_fd_BS"/>
</dbReference>
<dbReference type="GO" id="GO:0051537">
    <property type="term" value="F:2 iron, 2 sulfur cluster binding"/>
    <property type="evidence" value="ECO:0007669"/>
    <property type="project" value="UniProtKB-KW"/>
</dbReference>
<dbReference type="InterPro" id="IPR036010">
    <property type="entry name" value="2Fe-2S_ferredoxin-like_sf"/>
</dbReference>
<evidence type="ECO:0000313" key="8">
    <source>
        <dbReference type="Proteomes" id="UP000008957"/>
    </source>
</evidence>
<evidence type="ECO:0000313" key="7">
    <source>
        <dbReference type="EMBL" id="CBL28853.1"/>
    </source>
</evidence>
<dbReference type="PANTHER" id="PTHR44379">
    <property type="entry name" value="OXIDOREDUCTASE WITH IRON-SULFUR SUBUNIT"/>
    <property type="match status" value="1"/>
</dbReference>
<evidence type="ECO:0000256" key="1">
    <source>
        <dbReference type="ARBA" id="ARBA00022714"/>
    </source>
</evidence>
<keyword evidence="2" id="KW-0479">Metal-binding</keyword>
<dbReference type="Pfam" id="PF00111">
    <property type="entry name" value="Fer2"/>
    <property type="match status" value="1"/>
</dbReference>
<dbReference type="PANTHER" id="PTHR44379:SF5">
    <property type="entry name" value="OXIDOREDUCTASE WITH IRON-SULFUR SUBUNIT"/>
    <property type="match status" value="1"/>
</dbReference>
<proteinExistence type="predicted"/>
<gene>
    <name evidence="7" type="ORF">SY1_20970</name>
</gene>
<organism evidence="7 8">
    <name type="scientific">Fretibacterium fastidiosum</name>
    <dbReference type="NCBI Taxonomy" id="651822"/>
    <lineage>
        <taxon>Bacteria</taxon>
        <taxon>Thermotogati</taxon>
        <taxon>Synergistota</taxon>
        <taxon>Synergistia</taxon>
        <taxon>Synergistales</taxon>
        <taxon>Aminobacteriaceae</taxon>
        <taxon>Fretibacterium</taxon>
    </lineage>
</organism>
<evidence type="ECO:0000256" key="3">
    <source>
        <dbReference type="ARBA" id="ARBA00023002"/>
    </source>
</evidence>
<reference evidence="8" key="1">
    <citation type="submission" date="2010-03" db="EMBL/GenBank/DDBJ databases">
        <title>The genome sequence of Synergistetes sp. SGP1.</title>
        <authorList>
            <consortium name="metaHIT consortium -- http://www.metahit.eu/"/>
            <person name="Pajon A."/>
            <person name="Turner K."/>
            <person name="Parkhill J."/>
            <person name="Wade W."/>
            <person name="Vartoukian S."/>
        </authorList>
    </citation>
    <scope>NUCLEOTIDE SEQUENCE [LARGE SCALE GENOMIC DNA]</scope>
    <source>
        <strain evidence="8">SGP1</strain>
    </source>
</reference>
<dbReference type="GO" id="GO:0016491">
    <property type="term" value="F:oxidoreductase activity"/>
    <property type="evidence" value="ECO:0007669"/>
    <property type="project" value="UniProtKB-KW"/>
</dbReference>
<dbReference type="KEGG" id="sbr:SY1_20970"/>
<keyword evidence="5" id="KW-0411">Iron-sulfur</keyword>
<keyword evidence="3 7" id="KW-0560">Oxidoreductase</keyword>
<feature type="domain" description="2Fe-2S ferredoxin-type" evidence="6">
    <location>
        <begin position="2"/>
        <end position="78"/>
    </location>
</feature>
<reference evidence="7 8" key="2">
    <citation type="submission" date="2010-03" db="EMBL/GenBank/DDBJ databases">
        <authorList>
            <person name="Pajon A."/>
        </authorList>
    </citation>
    <scope>NUCLEOTIDE SEQUENCE [LARGE SCALE GENOMIC DNA]</scope>
    <source>
        <strain evidence="7 8">SGP1</strain>
    </source>
</reference>
<keyword evidence="1" id="KW-0001">2Fe-2S</keyword>
<dbReference type="InterPro" id="IPR012675">
    <property type="entry name" value="Beta-grasp_dom_sf"/>
</dbReference>
<dbReference type="InterPro" id="IPR002888">
    <property type="entry name" value="2Fe-2S-bd"/>
</dbReference>
<dbReference type="EMBL" id="FP929056">
    <property type="protein sequence ID" value="CBL28853.1"/>
    <property type="molecule type" value="Genomic_DNA"/>
</dbReference>
<dbReference type="CDD" id="cd00207">
    <property type="entry name" value="fer2"/>
    <property type="match status" value="1"/>
</dbReference>
<dbReference type="PROSITE" id="PS51085">
    <property type="entry name" value="2FE2S_FER_2"/>
    <property type="match status" value="1"/>
</dbReference>
<dbReference type="AlphaFoldDB" id="A0AB94IYE5"/>
<evidence type="ECO:0000256" key="5">
    <source>
        <dbReference type="ARBA" id="ARBA00023014"/>
    </source>
</evidence>
<dbReference type="Pfam" id="PF01799">
    <property type="entry name" value="Fer2_2"/>
    <property type="match status" value="1"/>
</dbReference>